<proteinExistence type="inferred from homology"/>
<comment type="similarity">
    <text evidence="1">Belongs to the PAPS reductase family. CysH subfamily.</text>
</comment>
<dbReference type="GO" id="GO:0005737">
    <property type="term" value="C:cytoplasm"/>
    <property type="evidence" value="ECO:0007669"/>
    <property type="project" value="TreeGrafter"/>
</dbReference>
<dbReference type="EC" id="1.8.4.8" evidence="5"/>
<accession>A0A3B0UJQ6</accession>
<dbReference type="InterPro" id="IPR002500">
    <property type="entry name" value="PAPS_reduct_dom"/>
</dbReference>
<dbReference type="GO" id="GO:0004604">
    <property type="term" value="F:phosphoadenylyl-sulfate reductase (thioredoxin) activity"/>
    <property type="evidence" value="ECO:0007669"/>
    <property type="project" value="UniProtKB-EC"/>
</dbReference>
<protein>
    <submittedName>
        <fullName evidence="5">Phosphoadenylyl-sulfate reductase [thioredoxin]</fullName>
        <ecNumber evidence="5">1.8.4.8</ecNumber>
    </submittedName>
</protein>
<dbReference type="InterPro" id="IPR014729">
    <property type="entry name" value="Rossmann-like_a/b/a_fold"/>
</dbReference>
<dbReference type="SUPFAM" id="SSF52402">
    <property type="entry name" value="Adenine nucleotide alpha hydrolases-like"/>
    <property type="match status" value="1"/>
</dbReference>
<dbReference type="GO" id="GO:0019379">
    <property type="term" value="P:sulfate assimilation, phosphoadenylyl sulfate reduction by phosphoadenylyl-sulfate reductase (thioredoxin)"/>
    <property type="evidence" value="ECO:0007669"/>
    <property type="project" value="InterPro"/>
</dbReference>
<evidence type="ECO:0000256" key="2">
    <source>
        <dbReference type="ARBA" id="ARBA00023002"/>
    </source>
</evidence>
<dbReference type="Gene3D" id="3.40.50.620">
    <property type="entry name" value="HUPs"/>
    <property type="match status" value="1"/>
</dbReference>
<dbReference type="PANTHER" id="PTHR46509">
    <property type="entry name" value="PHOSPHOADENOSINE PHOSPHOSULFATE REDUCTASE"/>
    <property type="match status" value="1"/>
</dbReference>
<feature type="domain" description="Phosphoadenosine phosphosulphate reductase" evidence="4">
    <location>
        <begin position="53"/>
        <end position="222"/>
    </location>
</feature>
<dbReference type="HAMAP" id="MF_00063">
    <property type="entry name" value="CysH"/>
    <property type="match status" value="1"/>
</dbReference>
<dbReference type="NCBIfam" id="TIGR00434">
    <property type="entry name" value="cysH"/>
    <property type="match status" value="1"/>
</dbReference>
<dbReference type="NCBIfam" id="NF002537">
    <property type="entry name" value="PRK02090.1"/>
    <property type="match status" value="1"/>
</dbReference>
<dbReference type="Pfam" id="PF06073">
    <property type="entry name" value="DUF934"/>
    <property type="match status" value="1"/>
</dbReference>
<comment type="pathway">
    <text evidence="3">Sulfur metabolism; hydrogen sulfide biosynthesis; sulfite from sulfate.</text>
</comment>
<dbReference type="AlphaFoldDB" id="A0A3B0UJQ6"/>
<organism evidence="5">
    <name type="scientific">hydrothermal vent metagenome</name>
    <dbReference type="NCBI Taxonomy" id="652676"/>
    <lineage>
        <taxon>unclassified sequences</taxon>
        <taxon>metagenomes</taxon>
        <taxon>ecological metagenomes</taxon>
    </lineage>
</organism>
<dbReference type="Pfam" id="PF01507">
    <property type="entry name" value="PAPS_reduct"/>
    <property type="match status" value="1"/>
</dbReference>
<dbReference type="EMBL" id="UOEO01000119">
    <property type="protein sequence ID" value="VAW19786.1"/>
    <property type="molecule type" value="Genomic_DNA"/>
</dbReference>
<dbReference type="PANTHER" id="PTHR46509:SF1">
    <property type="entry name" value="PHOSPHOADENOSINE PHOSPHOSULFATE REDUCTASE"/>
    <property type="match status" value="1"/>
</dbReference>
<evidence type="ECO:0000256" key="1">
    <source>
        <dbReference type="ARBA" id="ARBA00009732"/>
    </source>
</evidence>
<name>A0A3B0UJQ6_9ZZZZ</name>
<sequence>MSRLEVLKPELADPRSRPVNRPLDIVALNGMFDEYDGVGILRAAAKELLAGDLAVVSSFGADSAVLLHMVAEVDPNLPVLFLETGKHFAETLSYVQTLKQHFNLTNVQMIKPDAADIKRFDPRGELWKTDPDSCCYIRKTAPLEAALSQYGGWVTGRKRFQTSQRGVLPHFELTADERIKINPLAYWSNSDIIAYKKLHDLPAHPLFDLGYSSIGCAPCTSAVGDGEDVRAGRWRGKNKAECGIHFDVNKNIAAHLESREENLYKNGKFIADPWQNWREGDIAAKAHYRHVPLEVFASMRDQFMASAHPLGLLVLPGDDVTKIAGDIERFASIAIEFAAFTDGRGYSSARLLTQRLGYKGEVRAIGDILFDQIEFMARCGINAFVITNAATRKALEHKTPRTISIYMQPVGRDEPRAGVRPFLRWPVNENNEE</sequence>
<evidence type="ECO:0000313" key="5">
    <source>
        <dbReference type="EMBL" id="VAW19786.1"/>
    </source>
</evidence>
<evidence type="ECO:0000256" key="3">
    <source>
        <dbReference type="ARBA" id="ARBA00024327"/>
    </source>
</evidence>
<keyword evidence="2 5" id="KW-0560">Oxidoreductase</keyword>
<dbReference type="InterPro" id="IPR008318">
    <property type="entry name" value="UCP030820"/>
</dbReference>
<dbReference type="InterPro" id="IPR004511">
    <property type="entry name" value="PAPS/APS_Rdtase"/>
</dbReference>
<reference evidence="5" key="1">
    <citation type="submission" date="2018-06" db="EMBL/GenBank/DDBJ databases">
        <authorList>
            <person name="Zhirakovskaya E."/>
        </authorList>
    </citation>
    <scope>NUCLEOTIDE SEQUENCE</scope>
</reference>
<evidence type="ECO:0000259" key="4">
    <source>
        <dbReference type="Pfam" id="PF01507"/>
    </source>
</evidence>
<gene>
    <name evidence="5" type="ORF">MNBD_ALPHA12-667</name>
</gene>